<evidence type="ECO:0000313" key="3">
    <source>
        <dbReference type="Proteomes" id="UP000663193"/>
    </source>
</evidence>
<accession>A0A7U2FIK8</accession>
<dbReference type="OMA" id="YPQGQNA"/>
<sequence length="207" mass="21828">MSGPYDQYNGGQYGAPQYNQQYPSQSHSPYPPQQGGYDQSGYQQPGYPPQQSQSPYPAQQGYDQGGYNQQYGAPAHGGFQHGQQVAPYDQQQQQGYYGQQQQGGYPGAQPQSQFPQQGAYSADQYPQGQHQAAPYGQPGAPGHGSTDPNAQAEGDRGMMGALGGGAAGYFGGNKMGGHGIIGAIAGAVLGSKLEDKHKKPKHSNGGW</sequence>
<dbReference type="PANTHER" id="PTHR37014:SF1">
    <property type="entry name" value="EXPRESSION LETHALITY PROTEIN HEL10, PUTATIVE (AFU_ORTHOLOGUE AFUA_1G06580)-RELATED"/>
    <property type="match status" value="1"/>
</dbReference>
<organism evidence="2 3">
    <name type="scientific">Phaeosphaeria nodorum (strain SN15 / ATCC MYA-4574 / FGSC 10173)</name>
    <name type="common">Glume blotch fungus</name>
    <name type="synonym">Parastagonospora nodorum</name>
    <dbReference type="NCBI Taxonomy" id="321614"/>
    <lineage>
        <taxon>Eukaryota</taxon>
        <taxon>Fungi</taxon>
        <taxon>Dikarya</taxon>
        <taxon>Ascomycota</taxon>
        <taxon>Pezizomycotina</taxon>
        <taxon>Dothideomycetes</taxon>
        <taxon>Pleosporomycetidae</taxon>
        <taxon>Pleosporales</taxon>
        <taxon>Pleosporineae</taxon>
        <taxon>Phaeosphaeriaceae</taxon>
        <taxon>Parastagonospora</taxon>
    </lineage>
</organism>
<dbReference type="VEuPathDB" id="FungiDB:JI435_103180"/>
<feature type="compositionally biased region" description="Polar residues" evidence="1">
    <location>
        <begin position="114"/>
        <end position="130"/>
    </location>
</feature>
<dbReference type="RefSeq" id="XP_001800593.1">
    <property type="nucleotide sequence ID" value="XM_001800541.1"/>
</dbReference>
<dbReference type="EMBL" id="CP069037">
    <property type="protein sequence ID" value="QRD03551.1"/>
    <property type="molecule type" value="Genomic_DNA"/>
</dbReference>
<name>A0A7U2FIK8_PHANO</name>
<dbReference type="PANTHER" id="PTHR37014">
    <property type="entry name" value="EXPRESSION LETHALITY PROTEIN HEL10, PUTATIVE (AFU_ORTHOLOGUE AFUA_1G06580)-RELATED"/>
    <property type="match status" value="1"/>
</dbReference>
<evidence type="ECO:0008006" key="4">
    <source>
        <dbReference type="Google" id="ProtNLM"/>
    </source>
</evidence>
<feature type="compositionally biased region" description="Low complexity" evidence="1">
    <location>
        <begin position="16"/>
        <end position="72"/>
    </location>
</feature>
<dbReference type="KEGG" id="pno:SNOG_10318"/>
<evidence type="ECO:0000313" key="2">
    <source>
        <dbReference type="EMBL" id="QRD03551.1"/>
    </source>
</evidence>
<proteinExistence type="predicted"/>
<protein>
    <recommendedName>
        <fullName evidence="4">Glycine zipper 2TM domain-containing protein</fullName>
    </recommendedName>
</protein>
<dbReference type="OrthoDB" id="3798092at2759"/>
<gene>
    <name evidence="2" type="ORF">JI435_103180</name>
</gene>
<dbReference type="AlphaFoldDB" id="A0A7U2FIK8"/>
<keyword evidence="3" id="KW-1185">Reference proteome</keyword>
<evidence type="ECO:0000256" key="1">
    <source>
        <dbReference type="SAM" id="MobiDB-lite"/>
    </source>
</evidence>
<reference evidence="3" key="1">
    <citation type="journal article" date="2021" name="BMC Genomics">
        <title>Chromosome-level genome assembly and manually-curated proteome of model necrotroph Parastagonospora nodorum Sn15 reveals a genome-wide trove of candidate effector homologs, and redundancy of virulence-related functions within an accessory chromosome.</title>
        <authorList>
            <person name="Bertazzoni S."/>
            <person name="Jones D.A.B."/>
            <person name="Phan H.T."/>
            <person name="Tan K.-C."/>
            <person name="Hane J.K."/>
        </authorList>
    </citation>
    <scope>NUCLEOTIDE SEQUENCE [LARGE SCALE GENOMIC DNA]</scope>
    <source>
        <strain evidence="3">SN15 / ATCC MYA-4574 / FGSC 10173)</strain>
    </source>
</reference>
<feature type="compositionally biased region" description="Low complexity" evidence="1">
    <location>
        <begin position="82"/>
        <end position="113"/>
    </location>
</feature>
<dbReference type="Proteomes" id="UP000663193">
    <property type="component" value="Chromosome 15"/>
</dbReference>
<feature type="region of interest" description="Disordered" evidence="1">
    <location>
        <begin position="1"/>
        <end position="165"/>
    </location>
</feature>